<dbReference type="AlphaFoldDB" id="J9BAL6"/>
<proteinExistence type="predicted"/>
<dbReference type="Proteomes" id="UP000004810">
    <property type="component" value="Unassembled WGS sequence"/>
</dbReference>
<evidence type="ECO:0008006" key="3">
    <source>
        <dbReference type="Google" id="ProtNLM"/>
    </source>
</evidence>
<organism evidence="1 2">
    <name type="scientific">Wuchereria bancrofti</name>
    <dbReference type="NCBI Taxonomy" id="6293"/>
    <lineage>
        <taxon>Eukaryota</taxon>
        <taxon>Metazoa</taxon>
        <taxon>Ecdysozoa</taxon>
        <taxon>Nematoda</taxon>
        <taxon>Chromadorea</taxon>
        <taxon>Rhabditida</taxon>
        <taxon>Spirurina</taxon>
        <taxon>Spiruromorpha</taxon>
        <taxon>Filarioidea</taxon>
        <taxon>Onchocercidae</taxon>
        <taxon>Wuchereria</taxon>
    </lineage>
</organism>
<evidence type="ECO:0000313" key="2">
    <source>
        <dbReference type="Proteomes" id="UP000004810"/>
    </source>
</evidence>
<dbReference type="EMBL" id="ADBV01001790">
    <property type="protein sequence ID" value="EJW84140.1"/>
    <property type="molecule type" value="Genomic_DNA"/>
</dbReference>
<accession>J9BAL6</accession>
<gene>
    <name evidence="1" type="ORF">WUBG_04949</name>
</gene>
<evidence type="ECO:0000313" key="1">
    <source>
        <dbReference type="EMBL" id="EJW84140.1"/>
    </source>
</evidence>
<name>J9BAL6_WUCBA</name>
<protein>
    <recommendedName>
        <fullName evidence="3">F-box domain-containing protein</fullName>
    </recommendedName>
</protein>
<comment type="caution">
    <text evidence="1">The sequence shown here is derived from an EMBL/GenBank/DDBJ whole genome shotgun (WGS) entry which is preliminary data.</text>
</comment>
<sequence length="117" mass="13712">MITLIGRGTEDGTAERSKDGWMDSVNLVGFRCFYRHTHSKDRPQLDRPTYTVTWTKKTTKSRISSKKQRKCWLSLDGSIPYDLFLLQLLPYDLVQRIIWFLSEECLHICMSVLTPLK</sequence>
<reference evidence="2" key="1">
    <citation type="submission" date="2012-08" db="EMBL/GenBank/DDBJ databases">
        <title>The Genome Sequence of Wuchereria bancrofti.</title>
        <authorList>
            <person name="Nutman T.B."/>
            <person name="Fink D.L."/>
            <person name="Russ C."/>
            <person name="Young S."/>
            <person name="Zeng Q."/>
            <person name="Koehrsen M."/>
            <person name="Alvarado L."/>
            <person name="Berlin A."/>
            <person name="Chapman S.B."/>
            <person name="Chen Z."/>
            <person name="Freedman E."/>
            <person name="Gellesch M."/>
            <person name="Goldberg J."/>
            <person name="Griggs A."/>
            <person name="Gujja S."/>
            <person name="Heilman E.R."/>
            <person name="Heiman D."/>
            <person name="Hepburn T."/>
            <person name="Howarth C."/>
            <person name="Jen D."/>
            <person name="Larson L."/>
            <person name="Lewis B."/>
            <person name="Mehta T."/>
            <person name="Park D."/>
            <person name="Pearson M."/>
            <person name="Roberts A."/>
            <person name="Saif S."/>
            <person name="Shea T."/>
            <person name="Shenoy N."/>
            <person name="Sisk P."/>
            <person name="Stolte C."/>
            <person name="Sykes S."/>
            <person name="Walk T."/>
            <person name="White J."/>
            <person name="Yandava C."/>
            <person name="Haas B."/>
            <person name="Henn M.R."/>
            <person name="Nusbaum C."/>
            <person name="Birren B."/>
        </authorList>
    </citation>
    <scope>NUCLEOTIDE SEQUENCE [LARGE SCALE GENOMIC DNA]</scope>
    <source>
        <strain evidence="2">NA</strain>
    </source>
</reference>